<evidence type="ECO:0000256" key="2">
    <source>
        <dbReference type="ARBA" id="ARBA00022748"/>
    </source>
</evidence>
<dbReference type="GO" id="GO:0016491">
    <property type="term" value="F:oxidoreductase activity"/>
    <property type="evidence" value="ECO:0007669"/>
    <property type="project" value="InterPro"/>
</dbReference>
<reference evidence="6" key="1">
    <citation type="submission" date="2020-05" db="EMBL/GenBank/DDBJ databases">
        <authorList>
            <person name="Chiriac C."/>
            <person name="Salcher M."/>
            <person name="Ghai R."/>
            <person name="Kavagutti S V."/>
        </authorList>
    </citation>
    <scope>NUCLEOTIDE SEQUENCE</scope>
</reference>
<evidence type="ECO:0000313" key="6">
    <source>
        <dbReference type="EMBL" id="CAB4653433.1"/>
    </source>
</evidence>
<evidence type="ECO:0000256" key="4">
    <source>
        <dbReference type="ARBA" id="ARBA00023284"/>
    </source>
</evidence>
<dbReference type="AlphaFoldDB" id="A0A6J6KYE5"/>
<keyword evidence="4" id="KW-0676">Redox-active center</keyword>
<dbReference type="Pfam" id="PF08534">
    <property type="entry name" value="Redoxin"/>
    <property type="match status" value="1"/>
</dbReference>
<proteinExistence type="predicted"/>
<keyword evidence="2" id="KW-0201">Cytochrome c-type biogenesis</keyword>
<dbReference type="Gene3D" id="3.40.30.10">
    <property type="entry name" value="Glutaredoxin"/>
    <property type="match status" value="1"/>
</dbReference>
<dbReference type="InterPro" id="IPR013740">
    <property type="entry name" value="Redoxin"/>
</dbReference>
<dbReference type="EMBL" id="CAEZWJ010000018">
    <property type="protein sequence ID" value="CAB4653433.1"/>
    <property type="molecule type" value="Genomic_DNA"/>
</dbReference>
<dbReference type="PROSITE" id="PS51352">
    <property type="entry name" value="THIOREDOXIN_2"/>
    <property type="match status" value="1"/>
</dbReference>
<evidence type="ECO:0000259" key="5">
    <source>
        <dbReference type="PROSITE" id="PS51352"/>
    </source>
</evidence>
<evidence type="ECO:0000256" key="3">
    <source>
        <dbReference type="ARBA" id="ARBA00023157"/>
    </source>
</evidence>
<name>A0A6J6KYE5_9ZZZZ</name>
<organism evidence="6">
    <name type="scientific">freshwater metagenome</name>
    <dbReference type="NCBI Taxonomy" id="449393"/>
    <lineage>
        <taxon>unclassified sequences</taxon>
        <taxon>metagenomes</taxon>
        <taxon>ecological metagenomes</taxon>
    </lineage>
</organism>
<dbReference type="PROSITE" id="PS51257">
    <property type="entry name" value="PROKAR_LIPOPROTEIN"/>
    <property type="match status" value="1"/>
</dbReference>
<protein>
    <submittedName>
        <fullName evidence="6">Unannotated protein</fullName>
    </submittedName>
</protein>
<evidence type="ECO:0000256" key="1">
    <source>
        <dbReference type="ARBA" id="ARBA00004196"/>
    </source>
</evidence>
<feature type="domain" description="Thioredoxin" evidence="5">
    <location>
        <begin position="34"/>
        <end position="190"/>
    </location>
</feature>
<dbReference type="GO" id="GO:0017004">
    <property type="term" value="P:cytochrome complex assembly"/>
    <property type="evidence" value="ECO:0007669"/>
    <property type="project" value="UniProtKB-KW"/>
</dbReference>
<keyword evidence="3" id="KW-1015">Disulfide bond</keyword>
<accession>A0A6J6KYE5</accession>
<dbReference type="PANTHER" id="PTHR42852">
    <property type="entry name" value="THIOL:DISULFIDE INTERCHANGE PROTEIN DSBE"/>
    <property type="match status" value="1"/>
</dbReference>
<dbReference type="PANTHER" id="PTHR42852:SF6">
    <property type="entry name" value="THIOL:DISULFIDE INTERCHANGE PROTEIN DSBE"/>
    <property type="match status" value="1"/>
</dbReference>
<dbReference type="CDD" id="cd02966">
    <property type="entry name" value="TlpA_like_family"/>
    <property type="match status" value="1"/>
</dbReference>
<dbReference type="InterPro" id="IPR013766">
    <property type="entry name" value="Thioredoxin_domain"/>
</dbReference>
<comment type="subcellular location">
    <subcellularLocation>
        <location evidence="1">Cell envelope</location>
    </subcellularLocation>
</comment>
<dbReference type="SUPFAM" id="SSF52833">
    <property type="entry name" value="Thioredoxin-like"/>
    <property type="match status" value="1"/>
</dbReference>
<dbReference type="InterPro" id="IPR036249">
    <property type="entry name" value="Thioredoxin-like_sf"/>
</dbReference>
<dbReference type="InterPro" id="IPR050553">
    <property type="entry name" value="Thioredoxin_ResA/DsbE_sf"/>
</dbReference>
<dbReference type="GO" id="GO:0030313">
    <property type="term" value="C:cell envelope"/>
    <property type="evidence" value="ECO:0007669"/>
    <property type="project" value="UniProtKB-SubCell"/>
</dbReference>
<gene>
    <name evidence="6" type="ORF">UFOPK2214_00752</name>
</gene>
<sequence>MQWSRKKVVVTTSLIVLFASVIAGCSSSSSSDDTGANRTDPGVNLTPGIGTNANIKGKKFLFVEMQDIASGADVTIVPTGKPMVVNFWYSTCAPCIRELPALSDAAEKYGDKVQFIGVNPNDSRDVAQAFLKNLGVKFASYIDDGDQLSAVEVATFPTTYFLDADGVIVKMQSGELKPEDIESILKNDLGVAE</sequence>